<feature type="compositionally biased region" description="Low complexity" evidence="2">
    <location>
        <begin position="394"/>
        <end position="412"/>
    </location>
</feature>
<dbReference type="Proteomes" id="UP000309340">
    <property type="component" value="Unassembled WGS sequence"/>
</dbReference>
<feature type="region of interest" description="Disordered" evidence="2">
    <location>
        <begin position="363"/>
        <end position="441"/>
    </location>
</feature>
<keyword evidence="1" id="KW-0808">Transferase</keyword>
<dbReference type="AlphaFoldDB" id="A0A4U0XF76"/>
<comment type="caution">
    <text evidence="4">The sequence shown here is derived from an EMBL/GenBank/DDBJ whole genome shotgun (WGS) entry which is preliminary data.</text>
</comment>
<feature type="compositionally biased region" description="Polar residues" evidence="2">
    <location>
        <begin position="427"/>
        <end position="441"/>
    </location>
</feature>
<dbReference type="CDD" id="cd02440">
    <property type="entry name" value="AdoMet_MTases"/>
    <property type="match status" value="1"/>
</dbReference>
<protein>
    <recommendedName>
        <fullName evidence="3">Methyltransferase type 11 domain-containing protein</fullName>
    </recommendedName>
</protein>
<dbReference type="EMBL" id="NAJQ01000216">
    <property type="protein sequence ID" value="TKA74707.1"/>
    <property type="molecule type" value="Genomic_DNA"/>
</dbReference>
<dbReference type="InterPro" id="IPR029063">
    <property type="entry name" value="SAM-dependent_MTases_sf"/>
</dbReference>
<evidence type="ECO:0000259" key="3">
    <source>
        <dbReference type="Pfam" id="PF08241"/>
    </source>
</evidence>
<dbReference type="GO" id="GO:0006696">
    <property type="term" value="P:ergosterol biosynthetic process"/>
    <property type="evidence" value="ECO:0007669"/>
    <property type="project" value="TreeGrafter"/>
</dbReference>
<evidence type="ECO:0000313" key="4">
    <source>
        <dbReference type="EMBL" id="TKA74707.1"/>
    </source>
</evidence>
<dbReference type="Gene3D" id="3.40.50.150">
    <property type="entry name" value="Vaccinia Virus protein VP39"/>
    <property type="match status" value="1"/>
</dbReference>
<dbReference type="PANTHER" id="PTHR44068">
    <property type="entry name" value="ZGC:194242"/>
    <property type="match status" value="1"/>
</dbReference>
<accession>A0A4U0XF76</accession>
<proteinExistence type="predicted"/>
<dbReference type="SUPFAM" id="SSF53335">
    <property type="entry name" value="S-adenosyl-L-methionine-dependent methyltransferases"/>
    <property type="match status" value="1"/>
</dbReference>
<gene>
    <name evidence="4" type="ORF">B0A55_05098</name>
</gene>
<reference evidence="4 5" key="1">
    <citation type="submission" date="2017-03" db="EMBL/GenBank/DDBJ databases">
        <title>Genomes of endolithic fungi from Antarctica.</title>
        <authorList>
            <person name="Coleine C."/>
            <person name="Masonjones S."/>
            <person name="Stajich J.E."/>
        </authorList>
    </citation>
    <scope>NUCLEOTIDE SEQUENCE [LARGE SCALE GENOMIC DNA]</scope>
    <source>
        <strain evidence="4 5">CCFEE 5184</strain>
    </source>
</reference>
<evidence type="ECO:0000256" key="1">
    <source>
        <dbReference type="ARBA" id="ARBA00022679"/>
    </source>
</evidence>
<dbReference type="GO" id="GO:0005783">
    <property type="term" value="C:endoplasmic reticulum"/>
    <property type="evidence" value="ECO:0007669"/>
    <property type="project" value="TreeGrafter"/>
</dbReference>
<feature type="domain" description="Methyltransferase type 11" evidence="3">
    <location>
        <begin position="139"/>
        <end position="235"/>
    </location>
</feature>
<dbReference type="STRING" id="329884.A0A4U0XF76"/>
<evidence type="ECO:0000256" key="2">
    <source>
        <dbReference type="SAM" id="MobiDB-lite"/>
    </source>
</evidence>
<sequence>MTTQNAAVADPLTKTNLAKISRQPGIYERLGTALRSFRVLKDLTPEQVDSFMKSYVIYDLDWANEKQMIEVLGPDYQKKVGQCLSDYYAVLNHLCAIGELEKMYVPPILDASASVITNQILYEELVAEELQLPPNAKVLDIGCGRGRVAAHMTEMTDAQVTGLNIDTDQLASAVAYNEVMKYSNDFVHQDMNELPLPFDDAQFDGFYQIQAFSLCKDIPKLCDELYRVLKPGARLSLLDWASLEAYNPQDPHHQELMRCVKPIIGAVGTPTPQSMIAALEGAGFRMIRHYVGGINGLQAPFLERLKSYFYTARWAMQGLTTIGLLPMHFRTLFNRMTQDSDAFIEADQTRLITTCYHWVAEKPGGGSSPEKGGTPVSSDNSIKHDSSASSDAEAGNASSSATSQASVASQGAEPAAKPSALALADSTLPSKSTPSLAASSA</sequence>
<dbReference type="InterPro" id="IPR050447">
    <property type="entry name" value="Erg6_SMT_methyltransf"/>
</dbReference>
<dbReference type="InterPro" id="IPR013216">
    <property type="entry name" value="Methyltransf_11"/>
</dbReference>
<dbReference type="GO" id="GO:0003838">
    <property type="term" value="F:sterol 24-C-methyltransferase activity"/>
    <property type="evidence" value="ECO:0007669"/>
    <property type="project" value="TreeGrafter"/>
</dbReference>
<keyword evidence="5" id="KW-1185">Reference proteome</keyword>
<name>A0A4U0XF76_9PEZI</name>
<dbReference type="PANTHER" id="PTHR44068:SF4">
    <property type="entry name" value="S-ADENOSYL-METHIONINE-STEROL-C-METHYLTRANSFERAS (AFU_ORTHOLOGUE AFUA_4G09190)"/>
    <property type="match status" value="1"/>
</dbReference>
<evidence type="ECO:0000313" key="5">
    <source>
        <dbReference type="Proteomes" id="UP000309340"/>
    </source>
</evidence>
<dbReference type="Pfam" id="PF08241">
    <property type="entry name" value="Methyltransf_11"/>
    <property type="match status" value="1"/>
</dbReference>
<organism evidence="4 5">
    <name type="scientific">Friedmanniomyces simplex</name>
    <dbReference type="NCBI Taxonomy" id="329884"/>
    <lineage>
        <taxon>Eukaryota</taxon>
        <taxon>Fungi</taxon>
        <taxon>Dikarya</taxon>
        <taxon>Ascomycota</taxon>
        <taxon>Pezizomycotina</taxon>
        <taxon>Dothideomycetes</taxon>
        <taxon>Dothideomycetidae</taxon>
        <taxon>Mycosphaerellales</taxon>
        <taxon>Teratosphaeriaceae</taxon>
        <taxon>Friedmanniomyces</taxon>
    </lineage>
</organism>
<dbReference type="OrthoDB" id="540004at2759"/>